<sequence length="318" mass="35104">MLHHRLFVPALALLATLAPAVAQDKRPTAEDLAKDNKLFITLATEALHWREPQEPFHIAGALNFVGTRGLGSYLFATSDGLILLNTGDPTSGPMVEASIRKLGFDPKNIKIIINGHGHSDHAGGFAYLKKLSGAQVDIMEPDIAMLEDGGKSDFHYGKDWQVMGQEPVKVDRALRDGDRVTLGEVTLTALSTPGHTRGSTTWVTHVTEAGKTYLVVFPDGGGFNPGYRLTGPDADYPGIADDYRRTHHIQEMLKPDMWFGHHTEYFDMEGKLKRMAQEGPAVWVDPEGYREFVAGKKRAFEDQIDREMGAKPQKQGDL</sequence>
<dbReference type="Pfam" id="PF00753">
    <property type="entry name" value="Lactamase_B"/>
    <property type="match status" value="1"/>
</dbReference>
<dbReference type="CDD" id="cd16288">
    <property type="entry name" value="BJP-1_FEZ-1-like_MBL-B3"/>
    <property type="match status" value="1"/>
</dbReference>
<dbReference type="NCBIfam" id="NF012229">
    <property type="entry name" value="bla_class_B_core"/>
    <property type="match status" value="1"/>
</dbReference>
<evidence type="ECO:0000259" key="2">
    <source>
        <dbReference type="SMART" id="SM00849"/>
    </source>
</evidence>
<keyword evidence="4" id="KW-1185">Reference proteome</keyword>
<dbReference type="Gene3D" id="3.60.15.10">
    <property type="entry name" value="Ribonuclease Z/Hydroxyacylglutathione hydrolase-like"/>
    <property type="match status" value="1"/>
</dbReference>
<name>A0A1I4V992_9HYPH</name>
<proteinExistence type="predicted"/>
<dbReference type="RefSeq" id="WP_101291155.1">
    <property type="nucleotide sequence ID" value="NZ_FOUQ01000010.1"/>
</dbReference>
<dbReference type="PANTHER" id="PTHR42951:SF17">
    <property type="entry name" value="METALLO-BETA-LACTAMASE DOMAIN-CONTAINING PROTEIN"/>
    <property type="match status" value="1"/>
</dbReference>
<gene>
    <name evidence="3" type="primary">bla</name>
    <name evidence="3" type="ORF">CXZ10_20050</name>
</gene>
<dbReference type="AlphaFoldDB" id="A0A1I4V992"/>
<dbReference type="SUPFAM" id="SSF56281">
    <property type="entry name" value="Metallo-hydrolase/oxidoreductase"/>
    <property type="match status" value="1"/>
</dbReference>
<protein>
    <submittedName>
        <fullName evidence="3">Subclass B3 metallo-beta-lactamase</fullName>
    </submittedName>
</protein>
<dbReference type="PANTHER" id="PTHR42951">
    <property type="entry name" value="METALLO-BETA-LACTAMASE DOMAIN-CONTAINING"/>
    <property type="match status" value="1"/>
</dbReference>
<dbReference type="EMBL" id="PJNW01000019">
    <property type="protein sequence ID" value="PKR87344.1"/>
    <property type="molecule type" value="Genomic_DNA"/>
</dbReference>
<feature type="chain" id="PRO_5015065800" evidence="1">
    <location>
        <begin position="23"/>
        <end position="318"/>
    </location>
</feature>
<dbReference type="InterPro" id="IPR050855">
    <property type="entry name" value="NDM-1-like"/>
</dbReference>
<dbReference type="SMART" id="SM00849">
    <property type="entry name" value="Lactamase_B"/>
    <property type="match status" value="1"/>
</dbReference>
<evidence type="ECO:0000313" key="4">
    <source>
        <dbReference type="Proteomes" id="UP000233491"/>
    </source>
</evidence>
<comment type="caution">
    <text evidence="3">The sequence shown here is derived from an EMBL/GenBank/DDBJ whole genome shotgun (WGS) entry which is preliminary data.</text>
</comment>
<organism evidence="3 4">
    <name type="scientific">Pleomorphomonas diazotrophica</name>
    <dbReference type="NCBI Taxonomy" id="1166257"/>
    <lineage>
        <taxon>Bacteria</taxon>
        <taxon>Pseudomonadati</taxon>
        <taxon>Pseudomonadota</taxon>
        <taxon>Alphaproteobacteria</taxon>
        <taxon>Hyphomicrobiales</taxon>
        <taxon>Pleomorphomonadaceae</taxon>
        <taxon>Pleomorphomonas</taxon>
    </lineage>
</organism>
<evidence type="ECO:0000313" key="3">
    <source>
        <dbReference type="EMBL" id="PKR87344.1"/>
    </source>
</evidence>
<evidence type="ECO:0000256" key="1">
    <source>
        <dbReference type="SAM" id="SignalP"/>
    </source>
</evidence>
<reference evidence="3 4" key="1">
    <citation type="submission" date="2017-12" db="EMBL/GenBank/DDBJ databases">
        <title>Anaerobic carbon monoxide metabolism by Pleomorphomonas carboxyditropha sp. nov., a new mesophilic hydrogenogenic carboxidotroph.</title>
        <authorList>
            <person name="Esquivel-Elizondo S."/>
            <person name="Krajmalnik-Brown R."/>
        </authorList>
    </citation>
    <scope>NUCLEOTIDE SEQUENCE [LARGE SCALE GENOMIC DNA]</scope>
    <source>
        <strain evidence="3 4">R5-392</strain>
    </source>
</reference>
<dbReference type="InterPro" id="IPR036866">
    <property type="entry name" value="RibonucZ/Hydroxyglut_hydro"/>
</dbReference>
<accession>A0A1I4V992</accession>
<dbReference type="InterPro" id="IPR001279">
    <property type="entry name" value="Metallo-B-lactamas"/>
</dbReference>
<dbReference type="OrthoDB" id="9773738at2"/>
<dbReference type="Proteomes" id="UP000233491">
    <property type="component" value="Unassembled WGS sequence"/>
</dbReference>
<keyword evidence="1" id="KW-0732">Signal</keyword>
<feature type="domain" description="Metallo-beta-lactamase" evidence="2">
    <location>
        <begin position="69"/>
        <end position="261"/>
    </location>
</feature>
<dbReference type="NCBIfam" id="NF033105">
    <property type="entry name" value="bla_subclass_B3"/>
    <property type="match status" value="1"/>
</dbReference>
<feature type="signal peptide" evidence="1">
    <location>
        <begin position="1"/>
        <end position="22"/>
    </location>
</feature>